<reference evidence="5" key="1">
    <citation type="submission" date="2025-08" db="UniProtKB">
        <authorList>
            <consortium name="RefSeq"/>
        </authorList>
    </citation>
    <scope>IDENTIFICATION</scope>
</reference>
<feature type="region of interest" description="Disordered" evidence="2">
    <location>
        <begin position="1"/>
        <end position="22"/>
    </location>
</feature>
<proteinExistence type="predicted"/>
<keyword evidence="4" id="KW-1185">Reference proteome</keyword>
<feature type="region of interest" description="Disordered" evidence="2">
    <location>
        <begin position="459"/>
        <end position="482"/>
    </location>
</feature>
<evidence type="ECO:0000259" key="3">
    <source>
        <dbReference type="Pfam" id="PF12736"/>
    </source>
</evidence>
<dbReference type="OrthoDB" id="6077228at2759"/>
<organism evidence="4 5">
    <name type="scientific">Biomphalaria glabrata</name>
    <name type="common">Bloodfluke planorb</name>
    <name type="synonym">Freshwater snail</name>
    <dbReference type="NCBI Taxonomy" id="6526"/>
    <lineage>
        <taxon>Eukaryota</taxon>
        <taxon>Metazoa</taxon>
        <taxon>Spiralia</taxon>
        <taxon>Lophotrochozoa</taxon>
        <taxon>Mollusca</taxon>
        <taxon>Gastropoda</taxon>
        <taxon>Heterobranchia</taxon>
        <taxon>Euthyneura</taxon>
        <taxon>Panpulmonata</taxon>
        <taxon>Hygrophila</taxon>
        <taxon>Lymnaeoidea</taxon>
        <taxon>Planorbidae</taxon>
        <taxon>Biomphalaria</taxon>
    </lineage>
</organism>
<evidence type="ECO:0000313" key="5">
    <source>
        <dbReference type="RefSeq" id="XP_055885301.1"/>
    </source>
</evidence>
<feature type="compositionally biased region" description="Polar residues" evidence="2">
    <location>
        <begin position="459"/>
        <end position="472"/>
    </location>
</feature>
<dbReference type="PANTHER" id="PTHR14454">
    <property type="entry name" value="GRB2-ASSOCIATED AND REGULATOR OF MAPK PROTEIN FAMILY MEMBER"/>
    <property type="match status" value="1"/>
</dbReference>
<dbReference type="InterPro" id="IPR052281">
    <property type="entry name" value="GAREM"/>
</dbReference>
<dbReference type="InterPro" id="IPR025946">
    <property type="entry name" value="CABIT_dom"/>
</dbReference>
<feature type="region of interest" description="Disordered" evidence="2">
    <location>
        <begin position="565"/>
        <end position="636"/>
    </location>
</feature>
<evidence type="ECO:0000256" key="1">
    <source>
        <dbReference type="ARBA" id="ARBA00022553"/>
    </source>
</evidence>
<dbReference type="RefSeq" id="XP_055885301.1">
    <property type="nucleotide sequence ID" value="XM_056029326.1"/>
</dbReference>
<feature type="domain" description="CABIT" evidence="3">
    <location>
        <begin position="74"/>
        <end position="311"/>
    </location>
</feature>
<evidence type="ECO:0000256" key="2">
    <source>
        <dbReference type="SAM" id="MobiDB-lite"/>
    </source>
</evidence>
<sequence length="636" mass="70797">MATQEHIASSHPPPPSPTPEWGTDSVALKDYASKFPVPGFAKVVKGNYMTLGSNKFSFQKQYHEVFIHSVKVGVKVLAHCLRRMDATTLTRRGNHNIFTATKLYAVDQRLAIPISYQGWFELLSEDGKSARPIVSVHELAKVKPDRCLVRENIKAYILSEDSSTSFDKSKIVIAGEQLLLAGEIELPSAIENKKIKLLKCFDSEGKSIYLSFDQKGTFTPIAAEDGFTGVFNIRDIVRRFRLPLTVKLVQGVRPKVDPARFTGLIRLDWVYTDDTAFVCPVDKNVVRLLPVPIDVNLQLVAATNQKAMKASELYRNMMTKCNRMIANYNNTLHLIVQVPDGVTKGKGRTNPNVFSQQLDIPVHSHRSKSKEHLLMDEIDDLYAYVRDGGPPPNLKKFAYDSDEESYWEEPAYEPLDEFRARLQAIEAGHRVNYHEKYRPQDPSKLNLDSELRKSRENLLDSSSAEHVVQQSKPMSPPPLPPRLFNFQPDNFGTDAEHSTNTLPQSVPIKTFSQSTHNITTVSNLGLVSSNHSSSSSLLNQKISQKEAKLGGGHFFSRSKSNAEAIVNKDRLNIPKRGQGGSQESTSTSGSSGNGHRNHIARDFKDSDISSMTKGGSSGSSGGPSSNIRKKMQTLYL</sequence>
<dbReference type="GeneID" id="106066854"/>
<dbReference type="AlphaFoldDB" id="A0A9W3ADL6"/>
<feature type="compositionally biased region" description="Low complexity" evidence="2">
    <location>
        <begin position="581"/>
        <end position="594"/>
    </location>
</feature>
<protein>
    <submittedName>
        <fullName evidence="5">Uncharacterized protein LOC106066854</fullName>
    </submittedName>
</protein>
<name>A0A9W3ADL6_BIOGL</name>
<dbReference type="Proteomes" id="UP001165740">
    <property type="component" value="Chromosome 5"/>
</dbReference>
<keyword evidence="1" id="KW-0597">Phosphoprotein</keyword>
<feature type="compositionally biased region" description="Basic residues" evidence="2">
    <location>
        <begin position="627"/>
        <end position="636"/>
    </location>
</feature>
<accession>A0A9W3ADL6</accession>
<evidence type="ECO:0000313" key="4">
    <source>
        <dbReference type="Proteomes" id="UP001165740"/>
    </source>
</evidence>
<dbReference type="Pfam" id="PF12736">
    <property type="entry name" value="CABIT"/>
    <property type="match status" value="1"/>
</dbReference>
<gene>
    <name evidence="5" type="primary">LOC106066854</name>
</gene>
<dbReference type="PANTHER" id="PTHR14454:SF11">
    <property type="entry name" value="SERRANO, ISOFORM F"/>
    <property type="match status" value="1"/>
</dbReference>
<dbReference type="OMA" id="QGVWPKV"/>